<keyword evidence="3" id="KW-0862">Zinc</keyword>
<keyword evidence="11" id="KW-1185">Reference proteome</keyword>
<keyword evidence="6" id="KW-0804">Transcription</keyword>
<proteinExistence type="predicted"/>
<dbReference type="PANTHER" id="PTHR31313">
    <property type="entry name" value="TY1 ENHANCER ACTIVATOR"/>
    <property type="match status" value="1"/>
</dbReference>
<keyword evidence="2" id="KW-0479">Metal-binding</keyword>
<evidence type="ECO:0000313" key="10">
    <source>
        <dbReference type="EMBL" id="CAI6332191.1"/>
    </source>
</evidence>
<dbReference type="CDD" id="cd12148">
    <property type="entry name" value="fungal_TF_MHR"/>
    <property type="match status" value="1"/>
</dbReference>
<feature type="domain" description="Zn(2)-C6 fungal-type" evidence="9">
    <location>
        <begin position="71"/>
        <end position="103"/>
    </location>
</feature>
<feature type="region of interest" description="Disordered" evidence="8">
    <location>
        <begin position="774"/>
        <end position="833"/>
    </location>
</feature>
<protein>
    <recommendedName>
        <fullName evidence="9">Zn(2)-C6 fungal-type domain-containing protein</fullName>
    </recommendedName>
</protein>
<feature type="compositionally biased region" description="Polar residues" evidence="8">
    <location>
        <begin position="1"/>
        <end position="21"/>
    </location>
</feature>
<keyword evidence="4" id="KW-0805">Transcription regulation</keyword>
<dbReference type="Gene3D" id="4.10.240.10">
    <property type="entry name" value="Zn(2)-C6 fungal-type DNA-binding domain"/>
    <property type="match status" value="1"/>
</dbReference>
<feature type="compositionally biased region" description="Polar residues" evidence="8">
    <location>
        <begin position="799"/>
        <end position="833"/>
    </location>
</feature>
<name>A0A9W4UBZ5_9PLEO</name>
<evidence type="ECO:0000259" key="9">
    <source>
        <dbReference type="PROSITE" id="PS50048"/>
    </source>
</evidence>
<keyword evidence="7" id="KW-0539">Nucleus</keyword>
<accession>A0A9W4UBZ5</accession>
<dbReference type="PROSITE" id="PS50048">
    <property type="entry name" value="ZN2_CY6_FUNGAL_2"/>
    <property type="match status" value="1"/>
</dbReference>
<dbReference type="InterPro" id="IPR036864">
    <property type="entry name" value="Zn2-C6_fun-type_DNA-bd_sf"/>
</dbReference>
<organism evidence="10 11">
    <name type="scientific">Periconia digitata</name>
    <dbReference type="NCBI Taxonomy" id="1303443"/>
    <lineage>
        <taxon>Eukaryota</taxon>
        <taxon>Fungi</taxon>
        <taxon>Dikarya</taxon>
        <taxon>Ascomycota</taxon>
        <taxon>Pezizomycotina</taxon>
        <taxon>Dothideomycetes</taxon>
        <taxon>Pleosporomycetidae</taxon>
        <taxon>Pleosporales</taxon>
        <taxon>Massarineae</taxon>
        <taxon>Periconiaceae</taxon>
        <taxon>Periconia</taxon>
    </lineage>
</organism>
<reference evidence="10" key="1">
    <citation type="submission" date="2023-01" db="EMBL/GenBank/DDBJ databases">
        <authorList>
            <person name="Van Ghelder C."/>
            <person name="Rancurel C."/>
        </authorList>
    </citation>
    <scope>NUCLEOTIDE SEQUENCE</scope>
    <source>
        <strain evidence="10">CNCM I-4278</strain>
    </source>
</reference>
<feature type="region of interest" description="Disordered" evidence="8">
    <location>
        <begin position="708"/>
        <end position="735"/>
    </location>
</feature>
<evidence type="ECO:0000313" key="11">
    <source>
        <dbReference type="Proteomes" id="UP001152607"/>
    </source>
</evidence>
<dbReference type="SMART" id="SM00066">
    <property type="entry name" value="GAL4"/>
    <property type="match status" value="1"/>
</dbReference>
<evidence type="ECO:0000256" key="8">
    <source>
        <dbReference type="SAM" id="MobiDB-lite"/>
    </source>
</evidence>
<dbReference type="GO" id="GO:0008270">
    <property type="term" value="F:zinc ion binding"/>
    <property type="evidence" value="ECO:0007669"/>
    <property type="project" value="InterPro"/>
</dbReference>
<dbReference type="PROSITE" id="PS00463">
    <property type="entry name" value="ZN2_CY6_FUNGAL_1"/>
    <property type="match status" value="1"/>
</dbReference>
<dbReference type="Pfam" id="PF00172">
    <property type="entry name" value="Zn_clus"/>
    <property type="match status" value="1"/>
</dbReference>
<evidence type="ECO:0000256" key="1">
    <source>
        <dbReference type="ARBA" id="ARBA00004123"/>
    </source>
</evidence>
<dbReference type="GO" id="GO:0005634">
    <property type="term" value="C:nucleus"/>
    <property type="evidence" value="ECO:0007669"/>
    <property type="project" value="UniProtKB-SubCell"/>
</dbReference>
<dbReference type="GO" id="GO:0006351">
    <property type="term" value="P:DNA-templated transcription"/>
    <property type="evidence" value="ECO:0007669"/>
    <property type="project" value="InterPro"/>
</dbReference>
<evidence type="ECO:0000256" key="7">
    <source>
        <dbReference type="ARBA" id="ARBA00023242"/>
    </source>
</evidence>
<feature type="region of interest" description="Disordered" evidence="8">
    <location>
        <begin position="1"/>
        <end position="26"/>
    </location>
</feature>
<dbReference type="PANTHER" id="PTHR31313:SF79">
    <property type="entry name" value="C6 FINGER DOMAIN-CONTAINING PROTEIN"/>
    <property type="match status" value="1"/>
</dbReference>
<evidence type="ECO:0000256" key="3">
    <source>
        <dbReference type="ARBA" id="ARBA00022833"/>
    </source>
</evidence>
<dbReference type="Pfam" id="PF04082">
    <property type="entry name" value="Fungal_trans"/>
    <property type="match status" value="1"/>
</dbReference>
<dbReference type="SUPFAM" id="SSF57701">
    <property type="entry name" value="Zn2/Cys6 DNA-binding domain"/>
    <property type="match status" value="1"/>
</dbReference>
<evidence type="ECO:0000256" key="6">
    <source>
        <dbReference type="ARBA" id="ARBA00023163"/>
    </source>
</evidence>
<dbReference type="GO" id="GO:0003677">
    <property type="term" value="F:DNA binding"/>
    <property type="evidence" value="ECO:0007669"/>
    <property type="project" value="UniProtKB-KW"/>
</dbReference>
<evidence type="ECO:0000256" key="5">
    <source>
        <dbReference type="ARBA" id="ARBA00023125"/>
    </source>
</evidence>
<dbReference type="CDD" id="cd00067">
    <property type="entry name" value="GAL4"/>
    <property type="match status" value="1"/>
</dbReference>
<dbReference type="EMBL" id="CAOQHR010000003">
    <property type="protein sequence ID" value="CAI6332191.1"/>
    <property type="molecule type" value="Genomic_DNA"/>
</dbReference>
<dbReference type="Proteomes" id="UP001152607">
    <property type="component" value="Unassembled WGS sequence"/>
</dbReference>
<gene>
    <name evidence="10" type="ORF">PDIGIT_LOCUS5222</name>
</gene>
<evidence type="ECO:0000256" key="4">
    <source>
        <dbReference type="ARBA" id="ARBA00023015"/>
    </source>
</evidence>
<sequence>MQRNATQPTQPITTKPSTMPAETTGRPLLPQTAQMQSFTFAPPALAPRENQRNYVFVDEHNRHKRLKVMRACEGCRRRKIKCDAATTNSWPCAACIRLKLNCVPPTVSYDKDFNDTTQTFELDTKPLEYASSAAHHDYPRHDVMPSPHDLQQMSSSLPTATYADGMRMYQTAHYVDQTSQEHLQYPSIPQPQVVPQSLNYTHGPSQMYSEASQPAPSMTMTPPETESHWKHDSSSNLTEALGELKIECNAVAPYITNQRKALAETPAQEEFEVQLPPSNSLDPIIRIPPEMMPSEDQALEYFEYFFTNIHPYCPVINKAYFYQQWQSARESISPLMLEGIFACATLMLGDETQGPKWLALASKHEESFKDVPRLSTMQAMLLLLKAREASPKRGYFWRSWMSVVSLVTMGKDLELDDHYELHQMGKPCGSTVHECLTKTRIWQLLFVMEVMIGGPQGRSDLQVDANTVDFEMPRTVAGLDASEIQIARQWSQHLRIVKNVQQTIIMHGKLKKKTDAWALDPSFVGHNTTFSTWSREVPDDLQIVYPPDGSVPWIPSHFIANMHSYQQLAIIMHLRPQLHAVSDSYDGVWKQHMIACYSAAKNLCKLQEAILKTYGLPGLLCMLRGISFTIYSVLTCTMLHLVAITCPDPELNSDAREFFVRHMRILETCTPAWPMPEMHQQVNNLRVAFSADVTKPFELKPSFPFGSPQVAAQTSPVSQQGSYRSRLPSQHSPLDHPAQSLVMMASGQRAPQPASGMHMQEPVQWNPQRIFDQWNTAFGTPPSSANTQSSPPLKPPPTGNNYEMRTPSQESSQPSYQIQTVSPHSNGIQENQQLPTTSSYAVPNAAYVTPTMWQEVVASSYPDGLKRRWDSGHGAMADHSVYKRAR</sequence>
<evidence type="ECO:0000256" key="2">
    <source>
        <dbReference type="ARBA" id="ARBA00022723"/>
    </source>
</evidence>
<dbReference type="OrthoDB" id="2283631at2759"/>
<feature type="compositionally biased region" description="Polar residues" evidence="8">
    <location>
        <begin position="710"/>
        <end position="732"/>
    </location>
</feature>
<dbReference type="GO" id="GO:0000981">
    <property type="term" value="F:DNA-binding transcription factor activity, RNA polymerase II-specific"/>
    <property type="evidence" value="ECO:0007669"/>
    <property type="project" value="InterPro"/>
</dbReference>
<dbReference type="InterPro" id="IPR001138">
    <property type="entry name" value="Zn2Cys6_DnaBD"/>
</dbReference>
<feature type="compositionally biased region" description="Polar residues" evidence="8">
    <location>
        <begin position="209"/>
        <end position="224"/>
    </location>
</feature>
<keyword evidence="5" id="KW-0238">DNA-binding</keyword>
<feature type="region of interest" description="Disordered" evidence="8">
    <location>
        <begin position="209"/>
        <end position="231"/>
    </location>
</feature>
<dbReference type="InterPro" id="IPR007219">
    <property type="entry name" value="XnlR_reg_dom"/>
</dbReference>
<comment type="subcellular location">
    <subcellularLocation>
        <location evidence="1">Nucleus</location>
    </subcellularLocation>
</comment>
<dbReference type="InterPro" id="IPR051615">
    <property type="entry name" value="Transcr_Regulatory_Elem"/>
</dbReference>
<feature type="compositionally biased region" description="Polar residues" evidence="8">
    <location>
        <begin position="774"/>
        <end position="791"/>
    </location>
</feature>
<dbReference type="AlphaFoldDB" id="A0A9W4UBZ5"/>
<comment type="caution">
    <text evidence="10">The sequence shown here is derived from an EMBL/GenBank/DDBJ whole genome shotgun (WGS) entry which is preliminary data.</text>
</comment>